<dbReference type="InterPro" id="IPR050642">
    <property type="entry name" value="PDH_E1_Alpha_Subunit"/>
</dbReference>
<evidence type="ECO:0000256" key="3">
    <source>
        <dbReference type="ARBA" id="ARBA00023052"/>
    </source>
</evidence>
<evidence type="ECO:0000256" key="2">
    <source>
        <dbReference type="ARBA" id="ARBA00023002"/>
    </source>
</evidence>
<dbReference type="Pfam" id="PF00676">
    <property type="entry name" value="E1_dh"/>
    <property type="match status" value="1"/>
</dbReference>
<dbReference type="RefSeq" id="WP_209539014.1">
    <property type="nucleotide sequence ID" value="NZ_CP053381.1"/>
</dbReference>
<reference evidence="5 6" key="1">
    <citation type="journal article" date="2021" name="Front. Microbiol.">
        <title>Aerobic Denitrification and Heterotrophic Sulfur Oxidation in the Genus Halomonas Revealed by Six Novel Species Characterizations and Genome-Based Analysis.</title>
        <authorList>
            <person name="Wang L."/>
            <person name="Shao Z."/>
        </authorList>
    </citation>
    <scope>NUCLEOTIDE SEQUENCE [LARGE SCALE GENOMIC DNA]</scope>
    <source>
        <strain evidence="5 6">MCCC 1A11059</strain>
    </source>
</reference>
<protein>
    <submittedName>
        <fullName evidence="5">Thiamine pyrophosphate-dependent dehydrogenase E1 component subunit alpha</fullName>
    </submittedName>
</protein>
<keyword evidence="2" id="KW-0560">Oxidoreductase</keyword>
<dbReference type="Gene3D" id="3.40.50.970">
    <property type="match status" value="1"/>
</dbReference>
<dbReference type="InterPro" id="IPR001017">
    <property type="entry name" value="DH_E1"/>
</dbReference>
<evidence type="ECO:0000256" key="1">
    <source>
        <dbReference type="ARBA" id="ARBA00001964"/>
    </source>
</evidence>
<name>A0ABX7W3M8_9GAMM</name>
<sequence>MQPTADQRRWMYRHMVLSRYLEERIEALYMEGKTPVFNMAKGPIPGEMHLSNGQEPCAVGVCAHLTADDIVTATHRPHHIAVAKGVDLDAMVAEIFGKASGLSGGRGGHMHLFDAAVNFSCSGIIGEGLGPAVGAALSRKLQGKPGVAVAFMGEGAANQGAFHEALNLAAVWQLPVVFVIEDNAWGISVAKQASTAVPRNDLRAAAYGIPGHHVADNDVEGVFAAAGEAIARAREGQGPSLIEIETARLAGHFMGDGEDYRPKGEKEGLQARDPIPRYRQALLDAGVLDEAGDVALVAEAHARVEAAIRFAQQSEFLPPEAALEQVFVESGEQQ</sequence>
<evidence type="ECO:0000259" key="4">
    <source>
        <dbReference type="Pfam" id="PF00676"/>
    </source>
</evidence>
<keyword evidence="3" id="KW-0786">Thiamine pyrophosphate</keyword>
<proteinExistence type="predicted"/>
<evidence type="ECO:0000313" key="5">
    <source>
        <dbReference type="EMBL" id="QTP54798.1"/>
    </source>
</evidence>
<organism evidence="5 6">
    <name type="scientific">Billgrantia sulfidoxydans</name>
    <dbReference type="NCBI Taxonomy" id="2733484"/>
    <lineage>
        <taxon>Bacteria</taxon>
        <taxon>Pseudomonadati</taxon>
        <taxon>Pseudomonadota</taxon>
        <taxon>Gammaproteobacteria</taxon>
        <taxon>Oceanospirillales</taxon>
        <taxon>Halomonadaceae</taxon>
        <taxon>Billgrantia</taxon>
    </lineage>
</organism>
<dbReference type="PANTHER" id="PTHR11516">
    <property type="entry name" value="PYRUVATE DEHYDROGENASE E1 COMPONENT, ALPHA SUBUNIT BACTERIAL AND ORGANELLAR"/>
    <property type="match status" value="1"/>
</dbReference>
<dbReference type="PANTHER" id="PTHR11516:SF60">
    <property type="entry name" value="PYRUVATE DEHYDROGENASE E1 COMPONENT SUBUNIT ALPHA"/>
    <property type="match status" value="1"/>
</dbReference>
<feature type="domain" description="Dehydrogenase E1 component" evidence="4">
    <location>
        <begin position="42"/>
        <end position="319"/>
    </location>
</feature>
<comment type="cofactor">
    <cofactor evidence="1">
        <name>thiamine diphosphate</name>
        <dbReference type="ChEBI" id="CHEBI:58937"/>
    </cofactor>
</comment>
<dbReference type="CDD" id="cd02000">
    <property type="entry name" value="TPP_E1_PDC_ADC_BCADC"/>
    <property type="match status" value="1"/>
</dbReference>
<dbReference type="SUPFAM" id="SSF52518">
    <property type="entry name" value="Thiamin diphosphate-binding fold (THDP-binding)"/>
    <property type="match status" value="1"/>
</dbReference>
<accession>A0ABX7W3M8</accession>
<gene>
    <name evidence="5" type="ORF">HNO51_08955</name>
</gene>
<evidence type="ECO:0000313" key="6">
    <source>
        <dbReference type="Proteomes" id="UP000671868"/>
    </source>
</evidence>
<keyword evidence="6" id="KW-1185">Reference proteome</keyword>
<dbReference type="InterPro" id="IPR029061">
    <property type="entry name" value="THDP-binding"/>
</dbReference>
<dbReference type="Proteomes" id="UP000671868">
    <property type="component" value="Chromosome"/>
</dbReference>
<dbReference type="EMBL" id="CP053381">
    <property type="protein sequence ID" value="QTP54798.1"/>
    <property type="molecule type" value="Genomic_DNA"/>
</dbReference>